<comment type="similarity">
    <text evidence="2">Belongs to the universal ribosomal protein uS10 family.</text>
</comment>
<evidence type="ECO:0000256" key="4">
    <source>
        <dbReference type="ARBA" id="ARBA00022490"/>
    </source>
</evidence>
<dbReference type="Gene3D" id="3.30.70.600">
    <property type="entry name" value="Ribosomal protein S10 domain"/>
    <property type="match status" value="1"/>
</dbReference>
<comment type="caution">
    <text evidence="11">The sequence shown here is derived from an EMBL/GenBank/DDBJ whole genome shotgun (WGS) entry which is preliminary data.</text>
</comment>
<dbReference type="GO" id="GO:0003723">
    <property type="term" value="F:RNA binding"/>
    <property type="evidence" value="ECO:0007669"/>
    <property type="project" value="InterPro"/>
</dbReference>
<keyword evidence="6" id="KW-0687">Ribonucleoprotein</keyword>
<dbReference type="EMBL" id="JAUCMX010000005">
    <property type="protein sequence ID" value="KAK3546122.1"/>
    <property type="molecule type" value="Genomic_DNA"/>
</dbReference>
<organism evidence="11 12">
    <name type="scientific">Hemibagrus guttatus</name>
    <dbReference type="NCBI Taxonomy" id="175788"/>
    <lineage>
        <taxon>Eukaryota</taxon>
        <taxon>Metazoa</taxon>
        <taxon>Chordata</taxon>
        <taxon>Craniata</taxon>
        <taxon>Vertebrata</taxon>
        <taxon>Euteleostomi</taxon>
        <taxon>Actinopterygii</taxon>
        <taxon>Neopterygii</taxon>
        <taxon>Teleostei</taxon>
        <taxon>Ostariophysi</taxon>
        <taxon>Siluriformes</taxon>
        <taxon>Bagridae</taxon>
        <taxon>Hemibagrus</taxon>
    </lineage>
</organism>
<keyword evidence="5" id="KW-0689">Ribosomal protein</keyword>
<dbReference type="Pfam" id="PF00338">
    <property type="entry name" value="Ribosomal_S10"/>
    <property type="match status" value="1"/>
</dbReference>
<dbReference type="HAMAP" id="MF_00508">
    <property type="entry name" value="Ribosomal_uS10"/>
    <property type="match status" value="1"/>
</dbReference>
<evidence type="ECO:0000256" key="2">
    <source>
        <dbReference type="ARBA" id="ARBA00007102"/>
    </source>
</evidence>
<dbReference type="GO" id="GO:0005829">
    <property type="term" value="C:cytosol"/>
    <property type="evidence" value="ECO:0007669"/>
    <property type="project" value="UniProtKB-ARBA"/>
</dbReference>
<evidence type="ECO:0000256" key="7">
    <source>
        <dbReference type="ARBA" id="ARBA00035162"/>
    </source>
</evidence>
<sequence>GEEFAQYPDVVYKALSRPWSLPFSVITAHRVCFPGSPLFVFFCLPPRISRSGIFNYVMLEQEVTIPKLFPQGREHETVQNVLAFKDTGKAPVEPEVAIHRIRITLTSRNVKSLEKVCADLIRGAKEKSLKVKGPVRMPTKTLRITTRKTPCGEGSKTWDRFQMRIHKRLIDLHSPSEIVKQITSISIEPGVEVEVTIADA</sequence>
<evidence type="ECO:0000256" key="9">
    <source>
        <dbReference type="ARBA" id="ARBA00045746"/>
    </source>
</evidence>
<accession>A0AAE0V797</accession>
<evidence type="ECO:0000256" key="1">
    <source>
        <dbReference type="ARBA" id="ARBA00004496"/>
    </source>
</evidence>
<dbReference type="InterPro" id="IPR036838">
    <property type="entry name" value="Ribosomal_uS10_dom_sf"/>
</dbReference>
<dbReference type="GO" id="GO:0006412">
    <property type="term" value="P:translation"/>
    <property type="evidence" value="ECO:0007669"/>
    <property type="project" value="InterPro"/>
</dbReference>
<dbReference type="SMART" id="SM01403">
    <property type="entry name" value="Ribosomal_S10"/>
    <property type="match status" value="1"/>
</dbReference>
<dbReference type="GO" id="GO:0015935">
    <property type="term" value="C:small ribosomal subunit"/>
    <property type="evidence" value="ECO:0007669"/>
    <property type="project" value="InterPro"/>
</dbReference>
<evidence type="ECO:0000256" key="8">
    <source>
        <dbReference type="ARBA" id="ARBA00035450"/>
    </source>
</evidence>
<evidence type="ECO:0000259" key="10">
    <source>
        <dbReference type="SMART" id="SM01403"/>
    </source>
</evidence>
<dbReference type="Proteomes" id="UP001274896">
    <property type="component" value="Unassembled WGS sequence"/>
</dbReference>
<comment type="function">
    <text evidence="9">Component of the small ribosomal subunit. The ribosome is a large ribonucleoprotein complex responsible for the synthesis of proteins in the cell.</text>
</comment>
<evidence type="ECO:0000256" key="3">
    <source>
        <dbReference type="ARBA" id="ARBA00011542"/>
    </source>
</evidence>
<dbReference type="SUPFAM" id="SSF54999">
    <property type="entry name" value="Ribosomal protein S10"/>
    <property type="match status" value="1"/>
</dbReference>
<feature type="non-terminal residue" evidence="11">
    <location>
        <position position="200"/>
    </location>
</feature>
<dbReference type="PROSITE" id="PS00361">
    <property type="entry name" value="RIBOSOMAL_S10"/>
    <property type="match status" value="1"/>
</dbReference>
<evidence type="ECO:0000256" key="5">
    <source>
        <dbReference type="ARBA" id="ARBA00022980"/>
    </source>
</evidence>
<dbReference type="InterPro" id="IPR027486">
    <property type="entry name" value="Ribosomal_uS10_dom"/>
</dbReference>
<comment type="subunit">
    <text evidence="3">Component of the 40S small ribosomal subunit.</text>
</comment>
<evidence type="ECO:0000313" key="11">
    <source>
        <dbReference type="EMBL" id="KAK3546122.1"/>
    </source>
</evidence>
<keyword evidence="4" id="KW-0963">Cytoplasm</keyword>
<dbReference type="InterPro" id="IPR005729">
    <property type="entry name" value="Ribosomal_uS10_euk/arc"/>
</dbReference>
<dbReference type="InterPro" id="IPR001848">
    <property type="entry name" value="Ribosomal_uS10"/>
</dbReference>
<evidence type="ECO:0000313" key="12">
    <source>
        <dbReference type="Proteomes" id="UP001274896"/>
    </source>
</evidence>
<dbReference type="NCBIfam" id="TIGR01046">
    <property type="entry name" value="uS10_euk_arch"/>
    <property type="match status" value="1"/>
</dbReference>
<dbReference type="PRINTS" id="PR00971">
    <property type="entry name" value="RIBOSOMALS10"/>
</dbReference>
<protein>
    <recommendedName>
        <fullName evidence="7">Small ribosomal subunit protein uS10</fullName>
    </recommendedName>
    <alternativeName>
        <fullName evidence="8">40S ribosomal protein S20</fullName>
    </alternativeName>
</protein>
<dbReference type="FunFam" id="3.30.70.600:FF:000011">
    <property type="entry name" value="Uncharacterized protein"/>
    <property type="match status" value="1"/>
</dbReference>
<feature type="domain" description="Small ribosomal subunit protein uS10" evidence="10">
    <location>
        <begin position="102"/>
        <end position="196"/>
    </location>
</feature>
<reference evidence="11" key="1">
    <citation type="submission" date="2023-06" db="EMBL/GenBank/DDBJ databases">
        <title>Male Hemibagrus guttatus genome.</title>
        <authorList>
            <person name="Bian C."/>
        </authorList>
    </citation>
    <scope>NUCLEOTIDE SEQUENCE</scope>
    <source>
        <strain evidence="11">Male_cb2023</strain>
        <tissue evidence="11">Muscle</tissue>
    </source>
</reference>
<keyword evidence="12" id="KW-1185">Reference proteome</keyword>
<dbReference type="PANTHER" id="PTHR11700">
    <property type="entry name" value="30S RIBOSOMAL PROTEIN S10 FAMILY MEMBER"/>
    <property type="match status" value="1"/>
</dbReference>
<dbReference type="InterPro" id="IPR018268">
    <property type="entry name" value="Ribosomal_uS10_CS"/>
</dbReference>
<proteinExistence type="inferred from homology"/>
<evidence type="ECO:0000256" key="6">
    <source>
        <dbReference type="ARBA" id="ARBA00023274"/>
    </source>
</evidence>
<gene>
    <name evidence="11" type="ORF">QTP70_023525</name>
</gene>
<name>A0AAE0V797_9TELE</name>
<dbReference type="AlphaFoldDB" id="A0AAE0V797"/>
<comment type="subcellular location">
    <subcellularLocation>
        <location evidence="1">Cytoplasm</location>
    </subcellularLocation>
</comment>
<dbReference type="GO" id="GO:0003735">
    <property type="term" value="F:structural constituent of ribosome"/>
    <property type="evidence" value="ECO:0007669"/>
    <property type="project" value="InterPro"/>
</dbReference>